<evidence type="ECO:0000256" key="2">
    <source>
        <dbReference type="ARBA" id="ARBA00010583"/>
    </source>
</evidence>
<protein>
    <submittedName>
        <fullName evidence="7">Uncharacterized protein</fullName>
    </submittedName>
</protein>
<dbReference type="InterPro" id="IPR001708">
    <property type="entry name" value="YidC/ALB3/OXA1/COX18"/>
</dbReference>
<evidence type="ECO:0000256" key="1">
    <source>
        <dbReference type="ARBA" id="ARBA00004141"/>
    </source>
</evidence>
<feature type="compositionally biased region" description="Low complexity" evidence="6">
    <location>
        <begin position="367"/>
        <end position="378"/>
    </location>
</feature>
<gene>
    <name evidence="7" type="ORF">PCOL08062_LOCUS8153</name>
</gene>
<evidence type="ECO:0000256" key="5">
    <source>
        <dbReference type="ARBA" id="ARBA00023136"/>
    </source>
</evidence>
<feature type="compositionally biased region" description="Gly residues" evidence="6">
    <location>
        <begin position="322"/>
        <end position="338"/>
    </location>
</feature>
<feature type="compositionally biased region" description="Low complexity" evidence="6">
    <location>
        <begin position="339"/>
        <end position="356"/>
    </location>
</feature>
<dbReference type="AlphaFoldDB" id="A0A7R9Y370"/>
<evidence type="ECO:0000256" key="6">
    <source>
        <dbReference type="SAM" id="MobiDB-lite"/>
    </source>
</evidence>
<evidence type="ECO:0000256" key="3">
    <source>
        <dbReference type="ARBA" id="ARBA00022692"/>
    </source>
</evidence>
<keyword evidence="4" id="KW-1133">Transmembrane helix</keyword>
<evidence type="ECO:0000313" key="7">
    <source>
        <dbReference type="EMBL" id="CAD8243493.1"/>
    </source>
</evidence>
<dbReference type="PANTHER" id="PTHR12428:SF65">
    <property type="entry name" value="CYTOCHROME C OXIDASE ASSEMBLY PROTEIN COX18, MITOCHONDRIAL"/>
    <property type="match status" value="1"/>
</dbReference>
<dbReference type="PANTHER" id="PTHR12428">
    <property type="entry name" value="OXA1"/>
    <property type="match status" value="1"/>
</dbReference>
<dbReference type="GO" id="GO:0032977">
    <property type="term" value="F:membrane insertase activity"/>
    <property type="evidence" value="ECO:0007669"/>
    <property type="project" value="InterPro"/>
</dbReference>
<keyword evidence="5" id="KW-0472">Membrane</keyword>
<dbReference type="EMBL" id="HBDZ01010699">
    <property type="protein sequence ID" value="CAD8243493.1"/>
    <property type="molecule type" value="Transcribed_RNA"/>
</dbReference>
<reference evidence="7" key="1">
    <citation type="submission" date="2021-01" db="EMBL/GenBank/DDBJ databases">
        <authorList>
            <person name="Corre E."/>
            <person name="Pelletier E."/>
            <person name="Niang G."/>
            <person name="Scheremetjew M."/>
            <person name="Finn R."/>
            <person name="Kale V."/>
            <person name="Holt S."/>
            <person name="Cochrane G."/>
            <person name="Meng A."/>
            <person name="Brown T."/>
            <person name="Cohen L."/>
        </authorList>
    </citation>
    <scope>NUCLEOTIDE SEQUENCE</scope>
    <source>
        <strain evidence="7">CCMP1413</strain>
    </source>
</reference>
<proteinExistence type="inferred from homology"/>
<name>A0A7R9Y370_9VIRI</name>
<comment type="similarity">
    <text evidence="2">Belongs to the OXA1/ALB3/YidC (TC 2.A.9.2) family.</text>
</comment>
<accession>A0A7R9Y370</accession>
<sequence length="523" mass="54076">MHGFHAQAVLGMAELQSMTGMPWWATLAASAFVVKVATVPAQVVSTRAIVRLTPLWAAARKQVLSVAEAKGPAALKAAQWDVSATVHQFGLMRRRAGAPHPAQALVALAVRLPVFVVAVGGMRRMAGLYFPGLEDGGVLWFANLCEPVRTMPHAAVLSGLVGGGIYLTLSAGVRRSGGFGVLWHTLSQCIGLGVLASGPFLPPAVYCYWLGNLTAGACERALLRAPALQRALGISSGPPPELLADGARLVRVAAKATAAGDSRAALAALEAARAAAKRTPREPTLGLALFGTAAVRFKERELTAAANAFRDAAEEFARLARHGGGGSGGDNDGGGKGEGASAPPAAAPEGSSAAEPNDGDETEAARGDGAASTGEDAEAAAVEVAAGYGDRSEREYALLQMQRSLVHAGLAWGDRRKELTEAALESTDTARSASADEDDFDAVDVEAIAESAREAIRALEEAAAPELPSKDFRALALLTMAELKKDIGDTKGSMDAYKQCAAVDPTGSFLKRLKAGEDPARML</sequence>
<evidence type="ECO:0000256" key="4">
    <source>
        <dbReference type="ARBA" id="ARBA00022989"/>
    </source>
</evidence>
<keyword evidence="3" id="KW-0812">Transmembrane</keyword>
<comment type="subcellular location">
    <subcellularLocation>
        <location evidence="1">Membrane</location>
        <topology evidence="1">Multi-pass membrane protein</topology>
    </subcellularLocation>
</comment>
<feature type="region of interest" description="Disordered" evidence="6">
    <location>
        <begin position="320"/>
        <end position="378"/>
    </location>
</feature>
<dbReference type="GO" id="GO:0032979">
    <property type="term" value="P:protein insertion into mitochondrial inner membrane from matrix"/>
    <property type="evidence" value="ECO:0007669"/>
    <property type="project" value="TreeGrafter"/>
</dbReference>
<organism evidence="7">
    <name type="scientific">Prasinoderma coloniale</name>
    <dbReference type="NCBI Taxonomy" id="156133"/>
    <lineage>
        <taxon>Eukaryota</taxon>
        <taxon>Viridiplantae</taxon>
        <taxon>Prasinodermophyta</taxon>
        <taxon>Prasinodermophyceae</taxon>
        <taxon>Prasinodermales</taxon>
        <taxon>Prasinodermaceae</taxon>
        <taxon>Prasinoderma</taxon>
    </lineage>
</organism>
<dbReference type="GO" id="GO:0005743">
    <property type="term" value="C:mitochondrial inner membrane"/>
    <property type="evidence" value="ECO:0007669"/>
    <property type="project" value="TreeGrafter"/>
</dbReference>